<dbReference type="PANTHER" id="PTHR30383">
    <property type="entry name" value="THIOESTERASE 1/PROTEASE 1/LYSOPHOSPHOLIPASE L1"/>
    <property type="match status" value="1"/>
</dbReference>
<accession>A0A0A5GKE4</accession>
<dbReference type="Pfam" id="PF13472">
    <property type="entry name" value="Lipase_GDSL_2"/>
    <property type="match status" value="1"/>
</dbReference>
<comment type="caution">
    <text evidence="2">The sequence shown here is derived from an EMBL/GenBank/DDBJ whole genome shotgun (WGS) entry which is preliminary data.</text>
</comment>
<dbReference type="Gene3D" id="3.40.50.1110">
    <property type="entry name" value="SGNH hydrolase"/>
    <property type="match status" value="1"/>
</dbReference>
<dbReference type="CDD" id="cd04506">
    <property type="entry name" value="SGNH_hydrolase_YpmR_like"/>
    <property type="match status" value="1"/>
</dbReference>
<dbReference type="InterPro" id="IPR051532">
    <property type="entry name" value="Ester_Hydrolysis_Enzymes"/>
</dbReference>
<dbReference type="Proteomes" id="UP000030528">
    <property type="component" value="Unassembled WGS sequence"/>
</dbReference>
<organism evidence="2 3">
    <name type="scientific">Pontibacillus halophilus JSM 076056 = DSM 19796</name>
    <dbReference type="NCBI Taxonomy" id="1385510"/>
    <lineage>
        <taxon>Bacteria</taxon>
        <taxon>Bacillati</taxon>
        <taxon>Bacillota</taxon>
        <taxon>Bacilli</taxon>
        <taxon>Bacillales</taxon>
        <taxon>Bacillaceae</taxon>
        <taxon>Pontibacillus</taxon>
    </lineage>
</organism>
<dbReference type="GO" id="GO:0004622">
    <property type="term" value="F:phosphatidylcholine lysophospholipase activity"/>
    <property type="evidence" value="ECO:0007669"/>
    <property type="project" value="TreeGrafter"/>
</dbReference>
<sequence>MHVTAIGDSLTQGVGDTNDEGGYVEIIENTLKENLNEKEVTVNNFGKRGNRSDQLLKRLDQPEIVSSIEKSDMVLITIGANDIMAIVKDQFLDLDYDDFAGEKEPYEARLNEIIQTIKSKNSDAEIFLIGLYNPFEKPFSHIPELQQILRDWNEIGKRVAEEEENMTFIPMEEIFSHREEVYAEDHFHPNKKGYKLMAERVISYVRPFLETEEE</sequence>
<dbReference type="InterPro" id="IPR013830">
    <property type="entry name" value="SGNH_hydro"/>
</dbReference>
<proteinExistence type="predicted"/>
<protein>
    <submittedName>
        <fullName evidence="2">GDSL family lipase</fullName>
    </submittedName>
</protein>
<dbReference type="EMBL" id="AVPE01000001">
    <property type="protein sequence ID" value="KGX93756.1"/>
    <property type="molecule type" value="Genomic_DNA"/>
</dbReference>
<gene>
    <name evidence="2" type="ORF">N781_00700</name>
</gene>
<feature type="domain" description="SGNH hydrolase-type esterase" evidence="1">
    <location>
        <begin position="5"/>
        <end position="196"/>
    </location>
</feature>
<dbReference type="SUPFAM" id="SSF52266">
    <property type="entry name" value="SGNH hydrolase"/>
    <property type="match status" value="1"/>
</dbReference>
<keyword evidence="3" id="KW-1185">Reference proteome</keyword>
<dbReference type="AlphaFoldDB" id="A0A0A5GKE4"/>
<reference evidence="2 3" key="1">
    <citation type="submission" date="2013-08" db="EMBL/GenBank/DDBJ databases">
        <authorList>
            <person name="Huang J."/>
            <person name="Wang G."/>
        </authorList>
    </citation>
    <scope>NUCLEOTIDE SEQUENCE [LARGE SCALE GENOMIC DNA]</scope>
    <source>
        <strain evidence="2 3">JSM 076056</strain>
    </source>
</reference>
<dbReference type="eggNOG" id="COG2755">
    <property type="taxonomic scope" value="Bacteria"/>
</dbReference>
<evidence type="ECO:0000259" key="1">
    <source>
        <dbReference type="Pfam" id="PF13472"/>
    </source>
</evidence>
<dbReference type="PANTHER" id="PTHR30383:SF27">
    <property type="entry name" value="SPORE GERMINATION LIPASE LIPC"/>
    <property type="match status" value="1"/>
</dbReference>
<name>A0A0A5GKE4_9BACI</name>
<evidence type="ECO:0000313" key="2">
    <source>
        <dbReference type="EMBL" id="KGX93756.1"/>
    </source>
</evidence>
<evidence type="ECO:0000313" key="3">
    <source>
        <dbReference type="Proteomes" id="UP000030528"/>
    </source>
</evidence>
<dbReference type="InterPro" id="IPR036514">
    <property type="entry name" value="SGNH_hydro_sf"/>
</dbReference>
<dbReference type="STRING" id="1385510.GCA_000425205_00338"/>